<geneLocation type="plasmid" evidence="2 3">
    <name>p1</name>
</geneLocation>
<feature type="signal peptide" evidence="1">
    <location>
        <begin position="1"/>
        <end position="22"/>
    </location>
</feature>
<accession>R4WSA9</accession>
<organism evidence="2 3">
    <name type="scientific">Caballeronia insecticola</name>
    <dbReference type="NCBI Taxonomy" id="758793"/>
    <lineage>
        <taxon>Bacteria</taxon>
        <taxon>Pseudomonadati</taxon>
        <taxon>Pseudomonadota</taxon>
        <taxon>Betaproteobacteria</taxon>
        <taxon>Burkholderiales</taxon>
        <taxon>Burkholderiaceae</taxon>
        <taxon>Caballeronia</taxon>
    </lineage>
</organism>
<dbReference type="HOGENOM" id="CLU_2379601_0_0_4"/>
<keyword evidence="1" id="KW-0732">Signal</keyword>
<dbReference type="OrthoDB" id="9008844at2"/>
<gene>
    <name evidence="2" type="ORF">BRPE64_DCDS06120</name>
</gene>
<reference evidence="2 3" key="1">
    <citation type="journal article" date="2013" name="Genome Announc.">
        <title>Complete Genome Sequence of Burkholderia sp. Strain RPE64, Bacterial Symbiont of the Bean Bug Riptortus pedestris.</title>
        <authorList>
            <person name="Shibata T.F."/>
            <person name="Maeda T."/>
            <person name="Nikoh N."/>
            <person name="Yamaguchi K."/>
            <person name="Oshima K."/>
            <person name="Hattori M."/>
            <person name="Nishiyama T."/>
            <person name="Hasebe M."/>
            <person name="Fukatsu T."/>
            <person name="Kikuchi Y."/>
            <person name="Shigenobu S."/>
        </authorList>
    </citation>
    <scope>NUCLEOTIDE SEQUENCE [LARGE SCALE GENOMIC DNA]</scope>
    <source>
        <plasmid evidence="2 3">p1</plasmid>
    </source>
</reference>
<name>R4WSA9_9BURK</name>
<evidence type="ECO:0000256" key="1">
    <source>
        <dbReference type="SAM" id="SignalP"/>
    </source>
</evidence>
<keyword evidence="2" id="KW-0614">Plasmid</keyword>
<dbReference type="RefSeq" id="WP_016348257.1">
    <property type="nucleotide sequence ID" value="NC_021289.1"/>
</dbReference>
<dbReference type="KEGG" id="buo:BRPE64_DCDS06120"/>
<dbReference type="PATRIC" id="fig|758793.3.peg.5755"/>
<dbReference type="AlphaFoldDB" id="R4WSA9"/>
<proteinExistence type="predicted"/>
<evidence type="ECO:0000313" key="3">
    <source>
        <dbReference type="Proteomes" id="UP000013966"/>
    </source>
</evidence>
<feature type="chain" id="PRO_5004381030" evidence="1">
    <location>
        <begin position="23"/>
        <end position="98"/>
    </location>
</feature>
<dbReference type="Proteomes" id="UP000013966">
    <property type="component" value="Plasmid p1"/>
</dbReference>
<keyword evidence="3" id="KW-1185">Reference proteome</keyword>
<protein>
    <submittedName>
        <fullName evidence="2">Uncharacterized protein</fullName>
    </submittedName>
</protein>
<evidence type="ECO:0000313" key="2">
    <source>
        <dbReference type="EMBL" id="BAN27548.1"/>
    </source>
</evidence>
<reference evidence="2 3" key="2">
    <citation type="journal article" date="2018" name="Int. J. Syst. Evol. Microbiol.">
        <title>Burkholderia insecticola sp. nov., a gut symbiotic bacterium of the bean bug Riptortus pedestris.</title>
        <authorList>
            <person name="Takeshita K."/>
            <person name="Tamaki H."/>
            <person name="Ohbayashi T."/>
            <person name="Meng X.-Y."/>
            <person name="Sone T."/>
            <person name="Mitani Y."/>
            <person name="Peeters C."/>
            <person name="Kikuchi Y."/>
            <person name="Vandamme P."/>
        </authorList>
    </citation>
    <scope>NUCLEOTIDE SEQUENCE [LARGE SCALE GENOMIC DNA]</scope>
    <source>
        <strain evidence="2">RPE64</strain>
        <plasmid evidence="2 3">p1</plasmid>
    </source>
</reference>
<sequence>MSKRLPWLGMVPMLLFPCIALAQFPVVDRVAGDIVQKYQGSSCEQLWQERAQKSGRPKPEREQQAIQLLRDDPQMRAEFINRVAAPIANKLFECGMIP</sequence>
<dbReference type="EMBL" id="AP013061">
    <property type="protein sequence ID" value="BAN27548.1"/>
    <property type="molecule type" value="Genomic_DNA"/>
</dbReference>